<accession>A0A8T0J6E3</accession>
<protein>
    <submittedName>
        <fullName evidence="1">Uncharacterized protein</fullName>
    </submittedName>
</protein>
<gene>
    <name evidence="1" type="ORF">KC19_1G109400</name>
</gene>
<name>A0A8T0J6E3_CERPU</name>
<reference evidence="1" key="1">
    <citation type="submission" date="2020-06" db="EMBL/GenBank/DDBJ databases">
        <title>WGS assembly of Ceratodon purpureus strain R40.</title>
        <authorList>
            <person name="Carey S.B."/>
            <person name="Jenkins J."/>
            <person name="Shu S."/>
            <person name="Lovell J.T."/>
            <person name="Sreedasyam A."/>
            <person name="Maumus F."/>
            <person name="Tiley G.P."/>
            <person name="Fernandez-Pozo N."/>
            <person name="Barry K."/>
            <person name="Chen C."/>
            <person name="Wang M."/>
            <person name="Lipzen A."/>
            <person name="Daum C."/>
            <person name="Saski C.A."/>
            <person name="Payton A.C."/>
            <person name="Mcbreen J.C."/>
            <person name="Conrad R.E."/>
            <person name="Kollar L.M."/>
            <person name="Olsson S."/>
            <person name="Huttunen S."/>
            <person name="Landis J.B."/>
            <person name="Wickett N.J."/>
            <person name="Johnson M.G."/>
            <person name="Rensing S.A."/>
            <person name="Grimwood J."/>
            <person name="Schmutz J."/>
            <person name="Mcdaniel S.F."/>
        </authorList>
    </citation>
    <scope>NUCLEOTIDE SEQUENCE</scope>
    <source>
        <strain evidence="1">R40</strain>
    </source>
</reference>
<proteinExistence type="predicted"/>
<organism evidence="1 2">
    <name type="scientific">Ceratodon purpureus</name>
    <name type="common">Fire moss</name>
    <name type="synonym">Dicranum purpureum</name>
    <dbReference type="NCBI Taxonomy" id="3225"/>
    <lineage>
        <taxon>Eukaryota</taxon>
        <taxon>Viridiplantae</taxon>
        <taxon>Streptophyta</taxon>
        <taxon>Embryophyta</taxon>
        <taxon>Bryophyta</taxon>
        <taxon>Bryophytina</taxon>
        <taxon>Bryopsida</taxon>
        <taxon>Dicranidae</taxon>
        <taxon>Pseudoditrichales</taxon>
        <taxon>Ditrichaceae</taxon>
        <taxon>Ceratodon</taxon>
    </lineage>
</organism>
<sequence>MQFSISLNISFGGKVSPGLSLGIHFMIFQAAGTGGRVSKLISHSVSAVGGLPCASTGAPVGGLPCATKVALVGGLPSACKGAVATCCGGRSSTSDKISELVASFPGSLLLEGTSNDFFNELLHSPLSRPPYRPKNNNTNLTEHHDRLLSSLTNFQRPNCKQNFNNKMSGMK</sequence>
<keyword evidence="2" id="KW-1185">Reference proteome</keyword>
<evidence type="ECO:0000313" key="2">
    <source>
        <dbReference type="Proteomes" id="UP000822688"/>
    </source>
</evidence>
<dbReference type="EMBL" id="CM026421">
    <property type="protein sequence ID" value="KAG0590559.1"/>
    <property type="molecule type" value="Genomic_DNA"/>
</dbReference>
<dbReference type="Proteomes" id="UP000822688">
    <property type="component" value="Chromosome 1"/>
</dbReference>
<dbReference type="AlphaFoldDB" id="A0A8T0J6E3"/>
<comment type="caution">
    <text evidence="1">The sequence shown here is derived from an EMBL/GenBank/DDBJ whole genome shotgun (WGS) entry which is preliminary data.</text>
</comment>
<evidence type="ECO:0000313" key="1">
    <source>
        <dbReference type="EMBL" id="KAG0590559.1"/>
    </source>
</evidence>